<name>A0A2G5SGT5_9PELO</name>
<comment type="caution">
    <text evidence="1">The sequence shown here is derived from an EMBL/GenBank/DDBJ whole genome shotgun (WGS) entry which is preliminary data.</text>
</comment>
<keyword evidence="2" id="KW-1185">Reference proteome</keyword>
<gene>
    <name evidence="1" type="ORF">B9Z55_027145</name>
</gene>
<protein>
    <submittedName>
        <fullName evidence="1">Uncharacterized protein</fullName>
    </submittedName>
</protein>
<organism evidence="1 2">
    <name type="scientific">Caenorhabditis nigoni</name>
    <dbReference type="NCBI Taxonomy" id="1611254"/>
    <lineage>
        <taxon>Eukaryota</taxon>
        <taxon>Metazoa</taxon>
        <taxon>Ecdysozoa</taxon>
        <taxon>Nematoda</taxon>
        <taxon>Chromadorea</taxon>
        <taxon>Rhabditida</taxon>
        <taxon>Rhabditina</taxon>
        <taxon>Rhabditomorpha</taxon>
        <taxon>Rhabditoidea</taxon>
        <taxon>Rhabditidae</taxon>
        <taxon>Peloderinae</taxon>
        <taxon>Caenorhabditis</taxon>
    </lineage>
</organism>
<proteinExistence type="predicted"/>
<reference evidence="2" key="1">
    <citation type="submission" date="2017-10" db="EMBL/GenBank/DDBJ databases">
        <title>Rapid genome shrinkage in a self-fertile nematode reveals novel sperm competition proteins.</title>
        <authorList>
            <person name="Yin D."/>
            <person name="Schwarz E.M."/>
            <person name="Thomas C.G."/>
            <person name="Felde R.L."/>
            <person name="Korf I.F."/>
            <person name="Cutter A.D."/>
            <person name="Schartner C.M."/>
            <person name="Ralston E.J."/>
            <person name="Meyer B.J."/>
            <person name="Haag E.S."/>
        </authorList>
    </citation>
    <scope>NUCLEOTIDE SEQUENCE [LARGE SCALE GENOMIC DNA]</scope>
    <source>
        <strain evidence="2">JU1422</strain>
    </source>
</reference>
<sequence length="170" mass="19429">MVLVEIYHLIPKPSEYLASETSYQPARHLPGPARLQLWRKSKKKKKNFILTPNGKIAEEYNKIIFNLKFKDMPYEKVARCVQKMRAPGPGQPAPIVDVTESGFFHIAQGCRIVFTESMKAMTGQTVKKGSFGIQLCTMMNHFGGRRSWNASRCHHETDRRVRDGCTLAQF</sequence>
<evidence type="ECO:0000313" key="1">
    <source>
        <dbReference type="EMBL" id="PIC14129.1"/>
    </source>
</evidence>
<evidence type="ECO:0000313" key="2">
    <source>
        <dbReference type="Proteomes" id="UP000230233"/>
    </source>
</evidence>
<dbReference type="Proteomes" id="UP000230233">
    <property type="component" value="Unassembled WGS sequence"/>
</dbReference>
<dbReference type="AlphaFoldDB" id="A0A2G5SGT5"/>
<dbReference type="EMBL" id="PDUG01000008">
    <property type="protein sequence ID" value="PIC14129.1"/>
    <property type="molecule type" value="Genomic_DNA"/>
</dbReference>
<accession>A0A2G5SGT5</accession>